<evidence type="ECO:0000313" key="2">
    <source>
        <dbReference type="Proteomes" id="UP001060085"/>
    </source>
</evidence>
<comment type="caution">
    <text evidence="1">The sequence shown here is derived from an EMBL/GenBank/DDBJ whole genome shotgun (WGS) entry which is preliminary data.</text>
</comment>
<protein>
    <submittedName>
        <fullName evidence="1">Uncharacterized protein</fullName>
    </submittedName>
</protein>
<keyword evidence="2" id="KW-1185">Reference proteome</keyword>
<reference evidence="2" key="1">
    <citation type="journal article" date="2023" name="Nat. Plants">
        <title>Single-cell RNA sequencing provides a high-resolution roadmap for understanding the multicellular compartmentation of specialized metabolism.</title>
        <authorList>
            <person name="Sun S."/>
            <person name="Shen X."/>
            <person name="Li Y."/>
            <person name="Li Y."/>
            <person name="Wang S."/>
            <person name="Li R."/>
            <person name="Zhang H."/>
            <person name="Shen G."/>
            <person name="Guo B."/>
            <person name="Wei J."/>
            <person name="Xu J."/>
            <person name="St-Pierre B."/>
            <person name="Chen S."/>
            <person name="Sun C."/>
        </authorList>
    </citation>
    <scope>NUCLEOTIDE SEQUENCE [LARGE SCALE GENOMIC DNA]</scope>
</reference>
<dbReference type="Proteomes" id="UP001060085">
    <property type="component" value="Linkage Group LG04"/>
</dbReference>
<dbReference type="EMBL" id="CM044704">
    <property type="protein sequence ID" value="KAI5669148.1"/>
    <property type="molecule type" value="Genomic_DNA"/>
</dbReference>
<gene>
    <name evidence="1" type="ORF">M9H77_19001</name>
</gene>
<evidence type="ECO:0000313" key="1">
    <source>
        <dbReference type="EMBL" id="KAI5669148.1"/>
    </source>
</evidence>
<sequence>MTQYVTVITQMSSDELSMLYLTVDEDDDENDHFDDDYVVFSESESDDNTDAEKEEVQQNKHRNMFSKFISTSISHLVDNDQEIPVSNVIQSASIISNGLYIQECMMVRAVADCFSLVGFVEFHGIRSDRLYSLCLTKEEWVLNALRDCDWGMRVWQKLLHPLFLAECLQSSSSSDWADDNLSHIWGHRSFALE</sequence>
<organism evidence="1 2">
    <name type="scientific">Catharanthus roseus</name>
    <name type="common">Madagascar periwinkle</name>
    <name type="synonym">Vinca rosea</name>
    <dbReference type="NCBI Taxonomy" id="4058"/>
    <lineage>
        <taxon>Eukaryota</taxon>
        <taxon>Viridiplantae</taxon>
        <taxon>Streptophyta</taxon>
        <taxon>Embryophyta</taxon>
        <taxon>Tracheophyta</taxon>
        <taxon>Spermatophyta</taxon>
        <taxon>Magnoliopsida</taxon>
        <taxon>eudicotyledons</taxon>
        <taxon>Gunneridae</taxon>
        <taxon>Pentapetalae</taxon>
        <taxon>asterids</taxon>
        <taxon>lamiids</taxon>
        <taxon>Gentianales</taxon>
        <taxon>Apocynaceae</taxon>
        <taxon>Rauvolfioideae</taxon>
        <taxon>Vinceae</taxon>
        <taxon>Catharanthinae</taxon>
        <taxon>Catharanthus</taxon>
    </lineage>
</organism>
<name>A0ACC0B974_CATRO</name>
<accession>A0ACC0B974</accession>
<proteinExistence type="predicted"/>